<name>A0A8S5RP51_9VIRU</name>
<sequence>MTEKQIKEIKYNLCVNCGDRYCCHGMESCKDANEYYKKLSDHK</sequence>
<evidence type="ECO:0000313" key="1">
    <source>
        <dbReference type="EMBL" id="DAE32905.1"/>
    </source>
</evidence>
<accession>A0A8S5RP51</accession>
<reference evidence="1" key="1">
    <citation type="journal article" date="2021" name="Proc. Natl. Acad. Sci. U.S.A.">
        <title>A Catalog of Tens of Thousands of Viruses from Human Metagenomes Reveals Hidden Associations with Chronic Diseases.</title>
        <authorList>
            <person name="Tisza M.J."/>
            <person name="Buck C.B."/>
        </authorList>
    </citation>
    <scope>NUCLEOTIDE SEQUENCE</scope>
    <source>
        <strain evidence="1">CtBS918</strain>
    </source>
</reference>
<protein>
    <submittedName>
        <fullName evidence="1">Uncharacterized protein</fullName>
    </submittedName>
</protein>
<proteinExistence type="predicted"/>
<organism evidence="1">
    <name type="scientific">virus sp. ctBS918</name>
    <dbReference type="NCBI Taxonomy" id="2825807"/>
    <lineage>
        <taxon>Viruses</taxon>
    </lineage>
</organism>
<dbReference type="EMBL" id="BK059130">
    <property type="protein sequence ID" value="DAE32905.1"/>
    <property type="molecule type" value="Genomic_DNA"/>
</dbReference>